<proteinExistence type="predicted"/>
<evidence type="ECO:0000313" key="2">
    <source>
        <dbReference type="EnsemblPlants" id="OGLUM04G07220.1"/>
    </source>
</evidence>
<feature type="region of interest" description="Disordered" evidence="1">
    <location>
        <begin position="32"/>
        <end position="99"/>
    </location>
</feature>
<accession>A0A0D9ZIW0</accession>
<organism evidence="2">
    <name type="scientific">Oryza glumipatula</name>
    <dbReference type="NCBI Taxonomy" id="40148"/>
    <lineage>
        <taxon>Eukaryota</taxon>
        <taxon>Viridiplantae</taxon>
        <taxon>Streptophyta</taxon>
        <taxon>Embryophyta</taxon>
        <taxon>Tracheophyta</taxon>
        <taxon>Spermatophyta</taxon>
        <taxon>Magnoliopsida</taxon>
        <taxon>Liliopsida</taxon>
        <taxon>Poales</taxon>
        <taxon>Poaceae</taxon>
        <taxon>BOP clade</taxon>
        <taxon>Oryzoideae</taxon>
        <taxon>Oryzeae</taxon>
        <taxon>Oryzinae</taxon>
        <taxon>Oryza</taxon>
    </lineage>
</organism>
<dbReference type="Proteomes" id="UP000026961">
    <property type="component" value="Chromosome 4"/>
</dbReference>
<evidence type="ECO:0000313" key="3">
    <source>
        <dbReference type="Proteomes" id="UP000026961"/>
    </source>
</evidence>
<reference evidence="2" key="1">
    <citation type="submission" date="2015-04" db="UniProtKB">
        <authorList>
            <consortium name="EnsemblPlants"/>
        </authorList>
    </citation>
    <scope>IDENTIFICATION</scope>
</reference>
<dbReference type="EnsemblPlants" id="OGLUM04G07220.1">
    <property type="protein sequence ID" value="OGLUM04G07220.1"/>
    <property type="gene ID" value="OGLUM04G07220"/>
</dbReference>
<name>A0A0D9ZIW0_9ORYZ</name>
<evidence type="ECO:0000256" key="1">
    <source>
        <dbReference type="SAM" id="MobiDB-lite"/>
    </source>
</evidence>
<dbReference type="AlphaFoldDB" id="A0A0D9ZIW0"/>
<dbReference type="HOGENOM" id="CLU_1449799_0_0_1"/>
<feature type="compositionally biased region" description="Basic and acidic residues" evidence="1">
    <location>
        <begin position="81"/>
        <end position="97"/>
    </location>
</feature>
<sequence>MVDSVYVDSADAYGHVVIQGNDVALTGMDLGSATQRRRKSSHGSMGTLRHNSVDSVVLQRRRTEAPASCGVGRRRQRRSRWHGDSGNRRKKGEEKGRRPAVFIEGEASVRAMHDANLRKDDTGSRCAACGSSVAALPQRRAWADSVPINGSMQDGMASEHEGGFLVHKCKLGWRAEHEGCSLVHKFE</sequence>
<dbReference type="Gramene" id="OGLUM04G07220.1">
    <property type="protein sequence ID" value="OGLUM04G07220.1"/>
    <property type="gene ID" value="OGLUM04G07220"/>
</dbReference>
<protein>
    <submittedName>
        <fullName evidence="2">Uncharacterized protein</fullName>
    </submittedName>
</protein>
<keyword evidence="3" id="KW-1185">Reference proteome</keyword>
<reference evidence="2" key="2">
    <citation type="submission" date="2018-05" db="EMBL/GenBank/DDBJ databases">
        <title>OgluRS3 (Oryza glumaepatula Reference Sequence Version 3).</title>
        <authorList>
            <person name="Zhang J."/>
            <person name="Kudrna D."/>
            <person name="Lee S."/>
            <person name="Talag J."/>
            <person name="Welchert J."/>
            <person name="Wing R.A."/>
        </authorList>
    </citation>
    <scope>NUCLEOTIDE SEQUENCE [LARGE SCALE GENOMIC DNA]</scope>
</reference>